<dbReference type="OrthoDB" id="9792579at2"/>
<proteinExistence type="predicted"/>
<evidence type="ECO:0000256" key="1">
    <source>
        <dbReference type="ARBA" id="ARBA00004651"/>
    </source>
</evidence>
<feature type="transmembrane region" description="Helical" evidence="6">
    <location>
        <begin position="60"/>
        <end position="83"/>
    </location>
</feature>
<gene>
    <name evidence="7" type="ORF">SAMN02745174_00570</name>
</gene>
<feature type="transmembrane region" description="Helical" evidence="6">
    <location>
        <begin position="263"/>
        <end position="280"/>
    </location>
</feature>
<organism evidence="7 8">
    <name type="scientific">Cetobacterium ceti</name>
    <dbReference type="NCBI Taxonomy" id="180163"/>
    <lineage>
        <taxon>Bacteria</taxon>
        <taxon>Fusobacteriati</taxon>
        <taxon>Fusobacteriota</taxon>
        <taxon>Fusobacteriia</taxon>
        <taxon>Fusobacteriales</taxon>
        <taxon>Fusobacteriaceae</taxon>
        <taxon>Cetobacterium</taxon>
    </lineage>
</organism>
<dbReference type="AlphaFoldDB" id="A0A1T4KSX3"/>
<dbReference type="EMBL" id="FUWX01000005">
    <property type="protein sequence ID" value="SJZ45438.1"/>
    <property type="molecule type" value="Genomic_DNA"/>
</dbReference>
<dbReference type="PANTHER" id="PTHR43370">
    <property type="entry name" value="SUGAR ABC TRANSPORTER INTEGRAL MEMBRANE PROTEIN-RELATED"/>
    <property type="match status" value="1"/>
</dbReference>
<keyword evidence="8" id="KW-1185">Reference proteome</keyword>
<dbReference type="RefSeq" id="WP_078693096.1">
    <property type="nucleotide sequence ID" value="NZ_FUWX01000005.1"/>
</dbReference>
<feature type="transmembrane region" description="Helical" evidence="6">
    <location>
        <begin position="90"/>
        <end position="112"/>
    </location>
</feature>
<dbReference type="InterPro" id="IPR001851">
    <property type="entry name" value="ABC_transp_permease"/>
</dbReference>
<evidence type="ECO:0000256" key="2">
    <source>
        <dbReference type="ARBA" id="ARBA00022475"/>
    </source>
</evidence>
<keyword evidence="3 6" id="KW-0812">Transmembrane</keyword>
<name>A0A1T4KSX3_9FUSO</name>
<dbReference type="Pfam" id="PF02653">
    <property type="entry name" value="BPD_transp_2"/>
    <property type="match status" value="1"/>
</dbReference>
<evidence type="ECO:0000313" key="8">
    <source>
        <dbReference type="Proteomes" id="UP000191153"/>
    </source>
</evidence>
<keyword evidence="4 6" id="KW-1133">Transmembrane helix</keyword>
<evidence type="ECO:0000313" key="7">
    <source>
        <dbReference type="EMBL" id="SJZ45438.1"/>
    </source>
</evidence>
<dbReference type="STRING" id="180163.SAMN02745174_00570"/>
<keyword evidence="2" id="KW-1003">Cell membrane</keyword>
<evidence type="ECO:0000256" key="5">
    <source>
        <dbReference type="ARBA" id="ARBA00023136"/>
    </source>
</evidence>
<dbReference type="Proteomes" id="UP000191153">
    <property type="component" value="Unassembled WGS sequence"/>
</dbReference>
<evidence type="ECO:0000256" key="3">
    <source>
        <dbReference type="ARBA" id="ARBA00022692"/>
    </source>
</evidence>
<accession>A0A1T4KSX3</accession>
<protein>
    <submittedName>
        <fullName evidence="7">Nucleoside ABC transporter membrane protein</fullName>
    </submittedName>
</protein>
<dbReference type="PANTHER" id="PTHR43370:SF1">
    <property type="entry name" value="GUANOSINE ABC TRANSPORTER PERMEASE PROTEIN NUPQ"/>
    <property type="match status" value="1"/>
</dbReference>
<keyword evidence="5 6" id="KW-0472">Membrane</keyword>
<feature type="transmembrane region" description="Helical" evidence="6">
    <location>
        <begin position="179"/>
        <end position="198"/>
    </location>
</feature>
<evidence type="ECO:0000256" key="6">
    <source>
        <dbReference type="SAM" id="Phobius"/>
    </source>
</evidence>
<reference evidence="7 8" key="1">
    <citation type="submission" date="2017-02" db="EMBL/GenBank/DDBJ databases">
        <authorList>
            <person name="Peterson S.W."/>
        </authorList>
    </citation>
    <scope>NUCLEOTIDE SEQUENCE [LARGE SCALE GENOMIC DNA]</scope>
    <source>
        <strain evidence="7 8">ATCC 700028</strain>
    </source>
</reference>
<evidence type="ECO:0000256" key="4">
    <source>
        <dbReference type="ARBA" id="ARBA00022989"/>
    </source>
</evidence>
<dbReference type="CDD" id="cd06580">
    <property type="entry name" value="TM_PBP1_transp_TpRbsC_like"/>
    <property type="match status" value="1"/>
</dbReference>
<feature type="transmembrane region" description="Helical" evidence="6">
    <location>
        <begin position="124"/>
        <end position="148"/>
    </location>
</feature>
<comment type="subcellular location">
    <subcellularLocation>
        <location evidence="1">Cell membrane</location>
        <topology evidence="1">Multi-pass membrane protein</topology>
    </subcellularLocation>
</comment>
<dbReference type="GO" id="GO:0005886">
    <property type="term" value="C:plasma membrane"/>
    <property type="evidence" value="ECO:0007669"/>
    <property type="project" value="UniProtKB-SubCell"/>
</dbReference>
<dbReference type="GO" id="GO:0022857">
    <property type="term" value="F:transmembrane transporter activity"/>
    <property type="evidence" value="ECO:0007669"/>
    <property type="project" value="InterPro"/>
</dbReference>
<sequence length="293" mass="31004">MHTIIISLILATLRQAAPILITAIGGMFSEVSGVVNIGLEGMMLMGAFASAVVSYYTGSWVIGLIGGAVAGGIMAFIHGVISIKYKGNQVVSGIAINLFASGFTVFMLRVLFQQSANTPIVTGAPMLFGFSVITYLIYILAIWANYFLYKTITGLRIRAVGEYPLAADTVGIDVYKIRYFGVTMSGVLAGIGGAYLAIGALSQFTKEMSAGRGFIALAALVFGKWKPKGVIFASLLFGFADAAQTLMQQYVTFIPPQFIQMTPYILTLLALAGVVGKAVAPSASGKPYDKNTI</sequence>